<dbReference type="EMBL" id="ON153182">
    <property type="protein sequence ID" value="WAK85071.1"/>
    <property type="molecule type" value="Genomic_DNA"/>
</dbReference>
<evidence type="ECO:0000313" key="14">
    <source>
        <dbReference type="EMBL" id="WAK85071.1"/>
    </source>
</evidence>
<name>A0A9E8YZP2_9HYME</name>
<keyword evidence="11 13" id="KW-0472">Membrane</keyword>
<evidence type="ECO:0000256" key="7">
    <source>
        <dbReference type="ARBA" id="ARBA00022781"/>
    </source>
</evidence>
<dbReference type="GO" id="GO:0031966">
    <property type="term" value="C:mitochondrial membrane"/>
    <property type="evidence" value="ECO:0007669"/>
    <property type="project" value="UniProtKB-SubCell"/>
</dbReference>
<evidence type="ECO:0000256" key="3">
    <source>
        <dbReference type="ARBA" id="ARBA00011291"/>
    </source>
</evidence>
<keyword evidence="10 12" id="KW-0496">Mitochondrion</keyword>
<evidence type="ECO:0000256" key="12">
    <source>
        <dbReference type="RuleBase" id="RU003661"/>
    </source>
</evidence>
<dbReference type="GO" id="GO:0045259">
    <property type="term" value="C:proton-transporting ATP synthase complex"/>
    <property type="evidence" value="ECO:0007669"/>
    <property type="project" value="UniProtKB-KW"/>
</dbReference>
<evidence type="ECO:0000256" key="8">
    <source>
        <dbReference type="ARBA" id="ARBA00022989"/>
    </source>
</evidence>
<geneLocation type="mitochondrion" evidence="14"/>
<dbReference type="CTD" id="4509"/>
<dbReference type="InterPro" id="IPR001421">
    <property type="entry name" value="ATP8_metazoa"/>
</dbReference>
<feature type="transmembrane region" description="Helical" evidence="13">
    <location>
        <begin position="6"/>
        <end position="31"/>
    </location>
</feature>
<gene>
    <name evidence="14" type="primary">ATP8</name>
</gene>
<proteinExistence type="inferred from homology"/>
<evidence type="ECO:0000256" key="11">
    <source>
        <dbReference type="ARBA" id="ARBA00023136"/>
    </source>
</evidence>
<keyword evidence="7 12" id="KW-0375">Hydrogen ion transport</keyword>
<evidence type="ECO:0000256" key="2">
    <source>
        <dbReference type="ARBA" id="ARBA00008892"/>
    </source>
</evidence>
<dbReference type="Pfam" id="PF00895">
    <property type="entry name" value="ATP-synt_8"/>
    <property type="match status" value="1"/>
</dbReference>
<comment type="subcellular location">
    <subcellularLocation>
        <location evidence="1 12">Mitochondrion membrane</location>
        <topology evidence="1 12">Single-pass membrane protein</topology>
    </subcellularLocation>
</comment>
<dbReference type="GO" id="GO:0015986">
    <property type="term" value="P:proton motive force-driven ATP synthesis"/>
    <property type="evidence" value="ECO:0007669"/>
    <property type="project" value="InterPro"/>
</dbReference>
<dbReference type="GeneID" id="77607845"/>
<evidence type="ECO:0000256" key="1">
    <source>
        <dbReference type="ARBA" id="ARBA00004304"/>
    </source>
</evidence>
<reference evidence="14" key="1">
    <citation type="submission" date="2022-04" db="EMBL/GenBank/DDBJ databases">
        <authorList>
            <person name="Niu G."/>
            <person name="Wei M."/>
        </authorList>
    </citation>
    <scope>NUCLEOTIDE SEQUENCE</scope>
</reference>
<evidence type="ECO:0000256" key="5">
    <source>
        <dbReference type="ARBA" id="ARBA00022547"/>
    </source>
</evidence>
<comment type="similarity">
    <text evidence="2 12">Belongs to the ATPase protein 8 family.</text>
</comment>
<protein>
    <recommendedName>
        <fullName evidence="12">ATP synthase complex subunit 8</fullName>
    </recommendedName>
</protein>
<evidence type="ECO:0000256" key="10">
    <source>
        <dbReference type="ARBA" id="ARBA00023128"/>
    </source>
</evidence>
<dbReference type="AlphaFoldDB" id="A0A9E8YZP2"/>
<evidence type="ECO:0000256" key="6">
    <source>
        <dbReference type="ARBA" id="ARBA00022692"/>
    </source>
</evidence>
<evidence type="ECO:0000256" key="13">
    <source>
        <dbReference type="SAM" id="Phobius"/>
    </source>
</evidence>
<dbReference type="RefSeq" id="YP_010596812.1">
    <property type="nucleotide sequence ID" value="NC_069641.1"/>
</dbReference>
<keyword evidence="6 12" id="KW-0812">Transmembrane</keyword>
<organism evidence="14">
    <name type="scientific">Stenocephus fraxini</name>
    <dbReference type="NCBI Taxonomy" id="2963023"/>
    <lineage>
        <taxon>Eukaryota</taxon>
        <taxon>Metazoa</taxon>
        <taxon>Ecdysozoa</taxon>
        <taxon>Arthropoda</taxon>
        <taxon>Hexapoda</taxon>
        <taxon>Insecta</taxon>
        <taxon>Pterygota</taxon>
        <taxon>Neoptera</taxon>
        <taxon>Endopterygota</taxon>
        <taxon>Hymenoptera</taxon>
        <taxon>Cephoidea</taxon>
        <taxon>Cephidae</taxon>
        <taxon>Stenocephus</taxon>
    </lineage>
</organism>
<comment type="subunit">
    <text evidence="3">F-type ATPases have 2 components, CF(1) - the catalytic core - and CF(0) - the membrane proton channel.</text>
</comment>
<sequence length="56" mass="6737">MPQMAPMYWVFLLIMFSIMLMVCISLIYFLFIPSTPPQKINLINMNNNNNNLPWKW</sequence>
<keyword evidence="9 12" id="KW-0406">Ion transport</keyword>
<keyword evidence="8 13" id="KW-1133">Transmembrane helix</keyword>
<keyword evidence="4 12" id="KW-0813">Transport</keyword>
<keyword evidence="5 12" id="KW-0138">CF(0)</keyword>
<evidence type="ECO:0000256" key="9">
    <source>
        <dbReference type="ARBA" id="ARBA00023065"/>
    </source>
</evidence>
<evidence type="ECO:0000256" key="4">
    <source>
        <dbReference type="ARBA" id="ARBA00022448"/>
    </source>
</evidence>
<accession>A0A9E8YZP2</accession>
<dbReference type="GO" id="GO:0015078">
    <property type="term" value="F:proton transmembrane transporter activity"/>
    <property type="evidence" value="ECO:0007669"/>
    <property type="project" value="InterPro"/>
</dbReference>